<comment type="caution">
    <text evidence="5">The sequence shown here is derived from an EMBL/GenBank/DDBJ whole genome shotgun (WGS) entry which is preliminary data.</text>
</comment>
<dbReference type="InterPro" id="IPR008983">
    <property type="entry name" value="Tumour_necrosis_fac-like_dom"/>
</dbReference>
<dbReference type="PROSITE" id="PS50871">
    <property type="entry name" value="C1Q"/>
    <property type="match status" value="1"/>
</dbReference>
<dbReference type="PANTHER" id="PTHR22923:SF64">
    <property type="entry name" value="C1Q-RELATED FACTOR"/>
    <property type="match status" value="1"/>
</dbReference>
<name>A0A8B6F8S6_MYTGA</name>
<sequence>MSRRILASRFRQKRNQLKTLTKHTTERHIKIVGGLNVFIKCFFATEIEIISHLIVTHYCIISLVLKRQISICMENTEQRTLHSRDHLTKYFTGKAFYAYMDTHETNPGRHQTLIFDVVKKNVGSAYNKHSGLFICPHHGIYVFTWTIVADSNGYVYSEIMINSAPFGSILTNSESISNDHTVTGIVVAEVNLGDVVYIRTNPNKSIKGQILIHTSICEPQYKYWPLKVRELRPRTVKNNNYLNDNIKTAGINYVEDIADLEFEKTISTRNAQSQTFEIRRCIIKTYHVEFNLQISDVHRECIQSEQSIDMSNKHTLVTTRHYTDSSSTVAFYAYMNSDETNPGRHQTLIFDEVKTNIGSAYNKHSGLFISPNHGIYVFTWTIVADVHGYIYSEIMTNSTPFGSILTNSQEINDDHTVTGIVVAEVNQGDVVYIRTNPNASIQGKISSDTLHRTSFSGWKLY</sequence>
<dbReference type="Gene3D" id="2.60.120.40">
    <property type="match status" value="2"/>
</dbReference>
<dbReference type="EMBL" id="UYJE01006453">
    <property type="protein sequence ID" value="VDI46145.1"/>
    <property type="molecule type" value="Genomic_DNA"/>
</dbReference>
<evidence type="ECO:0000313" key="5">
    <source>
        <dbReference type="EMBL" id="VDI46145.1"/>
    </source>
</evidence>
<feature type="domain" description="C1q" evidence="4">
    <location>
        <begin position="324"/>
        <end position="461"/>
    </location>
</feature>
<reference evidence="5" key="1">
    <citation type="submission" date="2018-11" db="EMBL/GenBank/DDBJ databases">
        <authorList>
            <person name="Alioto T."/>
            <person name="Alioto T."/>
        </authorList>
    </citation>
    <scope>NUCLEOTIDE SEQUENCE</scope>
</reference>
<proteinExistence type="predicted"/>
<evidence type="ECO:0000256" key="2">
    <source>
        <dbReference type="ARBA" id="ARBA00022525"/>
    </source>
</evidence>
<dbReference type="Pfam" id="PF00386">
    <property type="entry name" value="C1q"/>
    <property type="match status" value="2"/>
</dbReference>
<accession>A0A8B6F8S6</accession>
<dbReference type="SMART" id="SM00110">
    <property type="entry name" value="C1Q"/>
    <property type="match status" value="1"/>
</dbReference>
<dbReference type="InterPro" id="IPR001073">
    <property type="entry name" value="C1q_dom"/>
</dbReference>
<evidence type="ECO:0000313" key="6">
    <source>
        <dbReference type="Proteomes" id="UP000596742"/>
    </source>
</evidence>
<organism evidence="5 6">
    <name type="scientific">Mytilus galloprovincialis</name>
    <name type="common">Mediterranean mussel</name>
    <dbReference type="NCBI Taxonomy" id="29158"/>
    <lineage>
        <taxon>Eukaryota</taxon>
        <taxon>Metazoa</taxon>
        <taxon>Spiralia</taxon>
        <taxon>Lophotrochozoa</taxon>
        <taxon>Mollusca</taxon>
        <taxon>Bivalvia</taxon>
        <taxon>Autobranchia</taxon>
        <taxon>Pteriomorphia</taxon>
        <taxon>Mytilida</taxon>
        <taxon>Mytiloidea</taxon>
        <taxon>Mytilidae</taxon>
        <taxon>Mytilinae</taxon>
        <taxon>Mytilus</taxon>
    </lineage>
</organism>
<dbReference type="PANTHER" id="PTHR22923">
    <property type="entry name" value="CEREBELLIN-RELATED"/>
    <property type="match status" value="1"/>
</dbReference>
<dbReference type="GO" id="GO:0005576">
    <property type="term" value="C:extracellular region"/>
    <property type="evidence" value="ECO:0007669"/>
    <property type="project" value="UniProtKB-SubCell"/>
</dbReference>
<dbReference type="OrthoDB" id="6343173at2759"/>
<evidence type="ECO:0000259" key="4">
    <source>
        <dbReference type="PROSITE" id="PS50871"/>
    </source>
</evidence>
<protein>
    <recommendedName>
        <fullName evidence="4">C1q domain-containing protein</fullName>
    </recommendedName>
</protein>
<keyword evidence="2" id="KW-0964">Secreted</keyword>
<dbReference type="PRINTS" id="PR00007">
    <property type="entry name" value="COMPLEMNTC1Q"/>
</dbReference>
<gene>
    <name evidence="5" type="ORF">MGAL_10B043850</name>
</gene>
<keyword evidence="6" id="KW-1185">Reference proteome</keyword>
<comment type="subcellular location">
    <subcellularLocation>
        <location evidence="1">Secreted</location>
    </subcellularLocation>
</comment>
<evidence type="ECO:0000256" key="1">
    <source>
        <dbReference type="ARBA" id="ARBA00004613"/>
    </source>
</evidence>
<dbReference type="AlphaFoldDB" id="A0A8B6F8S6"/>
<keyword evidence="3" id="KW-0732">Signal</keyword>
<dbReference type="SUPFAM" id="SSF49842">
    <property type="entry name" value="TNF-like"/>
    <property type="match status" value="2"/>
</dbReference>
<evidence type="ECO:0000256" key="3">
    <source>
        <dbReference type="ARBA" id="ARBA00022729"/>
    </source>
</evidence>
<dbReference type="InterPro" id="IPR050822">
    <property type="entry name" value="Cerebellin_Synaptic_Org"/>
</dbReference>
<dbReference type="Proteomes" id="UP000596742">
    <property type="component" value="Unassembled WGS sequence"/>
</dbReference>